<organism evidence="2 3">
    <name type="scientific">Trachymyrmex cornetzi</name>
    <dbReference type="NCBI Taxonomy" id="471704"/>
    <lineage>
        <taxon>Eukaryota</taxon>
        <taxon>Metazoa</taxon>
        <taxon>Ecdysozoa</taxon>
        <taxon>Arthropoda</taxon>
        <taxon>Hexapoda</taxon>
        <taxon>Insecta</taxon>
        <taxon>Pterygota</taxon>
        <taxon>Neoptera</taxon>
        <taxon>Endopterygota</taxon>
        <taxon>Hymenoptera</taxon>
        <taxon>Apocrita</taxon>
        <taxon>Aculeata</taxon>
        <taxon>Formicoidea</taxon>
        <taxon>Formicidae</taxon>
        <taxon>Myrmicinae</taxon>
        <taxon>Trachymyrmex</taxon>
    </lineage>
</organism>
<gene>
    <name evidence="2" type="ORF">ALC57_05389</name>
</gene>
<accession>A0A151JB14</accession>
<evidence type="ECO:0000313" key="3">
    <source>
        <dbReference type="Proteomes" id="UP000078492"/>
    </source>
</evidence>
<dbReference type="AlphaFoldDB" id="A0A151JB14"/>
<proteinExistence type="predicted"/>
<reference evidence="2 3" key="1">
    <citation type="submission" date="2015-09" db="EMBL/GenBank/DDBJ databases">
        <title>Trachymyrmex cornetzi WGS genome.</title>
        <authorList>
            <person name="Nygaard S."/>
            <person name="Hu H."/>
            <person name="Boomsma J."/>
            <person name="Zhang G."/>
        </authorList>
    </citation>
    <scope>NUCLEOTIDE SEQUENCE [LARGE SCALE GENOMIC DNA]</scope>
    <source>
        <strain evidence="2">Tcor2-1</strain>
        <tissue evidence="2">Whole body</tissue>
    </source>
</reference>
<protein>
    <submittedName>
        <fullName evidence="2">Uncharacterized protein</fullName>
    </submittedName>
</protein>
<feature type="region of interest" description="Disordered" evidence="1">
    <location>
        <begin position="103"/>
        <end position="147"/>
    </location>
</feature>
<name>A0A151JB14_9HYME</name>
<keyword evidence="3" id="KW-1185">Reference proteome</keyword>
<sequence>MLDGMRLRITNGCFGYAIGKYISIKYTGDTSPVRINLVQLHFAEDAFAAVGKTRDPQDLLVARWRNTHCAKRTPIEVNRGRPRKIREGIDYYRYRVAIMRTVSTTRETGRAPPTKSTDNDDGDDDGLASVYGSDSARPDAALEPRSD</sequence>
<dbReference type="EMBL" id="KQ979226">
    <property type="protein sequence ID" value="KYN22218.1"/>
    <property type="molecule type" value="Genomic_DNA"/>
</dbReference>
<dbReference type="Proteomes" id="UP000078492">
    <property type="component" value="Unassembled WGS sequence"/>
</dbReference>
<feature type="compositionally biased region" description="Basic and acidic residues" evidence="1">
    <location>
        <begin position="136"/>
        <end position="147"/>
    </location>
</feature>
<evidence type="ECO:0000313" key="2">
    <source>
        <dbReference type="EMBL" id="KYN22218.1"/>
    </source>
</evidence>
<evidence type="ECO:0000256" key="1">
    <source>
        <dbReference type="SAM" id="MobiDB-lite"/>
    </source>
</evidence>